<keyword evidence="2" id="KW-1185">Reference proteome</keyword>
<dbReference type="EMBL" id="FUEG01000001">
    <property type="protein sequence ID" value="SJK96847.1"/>
    <property type="molecule type" value="Genomic_DNA"/>
</dbReference>
<dbReference type="OrthoDB" id="10553710at2759"/>
<organism evidence="1 2">
    <name type="scientific">Armillaria ostoyae</name>
    <name type="common">Armillaria root rot fungus</name>
    <dbReference type="NCBI Taxonomy" id="47428"/>
    <lineage>
        <taxon>Eukaryota</taxon>
        <taxon>Fungi</taxon>
        <taxon>Dikarya</taxon>
        <taxon>Basidiomycota</taxon>
        <taxon>Agaricomycotina</taxon>
        <taxon>Agaricomycetes</taxon>
        <taxon>Agaricomycetidae</taxon>
        <taxon>Agaricales</taxon>
        <taxon>Marasmiineae</taxon>
        <taxon>Physalacriaceae</taxon>
        <taxon>Armillaria</taxon>
    </lineage>
</organism>
<proteinExistence type="predicted"/>
<protein>
    <submittedName>
        <fullName evidence="1">Uncharacterized protein</fullName>
    </submittedName>
</protein>
<reference evidence="2" key="1">
    <citation type="journal article" date="2017" name="Nat. Ecol. Evol.">
        <title>Genome expansion and lineage-specific genetic innovations in the forest pathogenic fungi Armillaria.</title>
        <authorList>
            <person name="Sipos G."/>
            <person name="Prasanna A.N."/>
            <person name="Walter M.C."/>
            <person name="O'Connor E."/>
            <person name="Balint B."/>
            <person name="Krizsan K."/>
            <person name="Kiss B."/>
            <person name="Hess J."/>
            <person name="Varga T."/>
            <person name="Slot J."/>
            <person name="Riley R."/>
            <person name="Boka B."/>
            <person name="Rigling D."/>
            <person name="Barry K."/>
            <person name="Lee J."/>
            <person name="Mihaltcheva S."/>
            <person name="LaButti K."/>
            <person name="Lipzen A."/>
            <person name="Waldron R."/>
            <person name="Moloney N.M."/>
            <person name="Sperisen C."/>
            <person name="Kredics L."/>
            <person name="Vagvoelgyi C."/>
            <person name="Patrignani A."/>
            <person name="Fitzpatrick D."/>
            <person name="Nagy I."/>
            <person name="Doyle S."/>
            <person name="Anderson J.B."/>
            <person name="Grigoriev I.V."/>
            <person name="Gueldener U."/>
            <person name="Muensterkoetter M."/>
            <person name="Nagy L.G."/>
        </authorList>
    </citation>
    <scope>NUCLEOTIDE SEQUENCE [LARGE SCALE GENOMIC DNA]</scope>
    <source>
        <strain evidence="2">C18/9</strain>
    </source>
</reference>
<accession>A0A284QK57</accession>
<gene>
    <name evidence="1" type="ORF">ARMOST_00093</name>
</gene>
<evidence type="ECO:0000313" key="2">
    <source>
        <dbReference type="Proteomes" id="UP000219338"/>
    </source>
</evidence>
<dbReference type="AlphaFoldDB" id="A0A284QK57"/>
<name>A0A284QK57_ARMOS</name>
<sequence>MLLTIELSRRKRLCLDCKHDMFASRGLRHSCRRRASGLLCTQADPALAAMYVRCAPRSLLKGRFRHLAFEFYHEITRRPVVLKQGTTRKPFPRSLEGPRRNAMRRLVDFIVPLADSGESGPNIEASLLLQAPVKPSMKLPEGEFCRL</sequence>
<evidence type="ECO:0000313" key="1">
    <source>
        <dbReference type="EMBL" id="SJK96847.1"/>
    </source>
</evidence>
<dbReference type="Proteomes" id="UP000219338">
    <property type="component" value="Unassembled WGS sequence"/>
</dbReference>